<dbReference type="Proteomes" id="UP001264519">
    <property type="component" value="Unassembled WGS sequence"/>
</dbReference>
<proteinExistence type="predicted"/>
<dbReference type="InterPro" id="IPR010982">
    <property type="entry name" value="Lambda_DNA-bd_dom_sf"/>
</dbReference>
<sequence length="74" mass="8141">MSQQLRDWLGQNDSAEREALAERAGTSVAHLWQLAGGHRRASLELAKRLEDASRGGLTIEGLRPDIFGDRTRAA</sequence>
<organism evidence="1 2">
    <name type="scientific">Halomonas koreensis</name>
    <dbReference type="NCBI Taxonomy" id="245385"/>
    <lineage>
        <taxon>Bacteria</taxon>
        <taxon>Pseudomonadati</taxon>
        <taxon>Pseudomonadota</taxon>
        <taxon>Gammaproteobacteria</taxon>
        <taxon>Oceanospirillales</taxon>
        <taxon>Halomonadaceae</taxon>
        <taxon>Halomonas</taxon>
    </lineage>
</organism>
<gene>
    <name evidence="1" type="ORF">QC818_14280</name>
</gene>
<dbReference type="SUPFAM" id="SSF47413">
    <property type="entry name" value="lambda repressor-like DNA-binding domains"/>
    <property type="match status" value="1"/>
</dbReference>
<comment type="caution">
    <text evidence="1">The sequence shown here is derived from an EMBL/GenBank/DDBJ whole genome shotgun (WGS) entry which is preliminary data.</text>
</comment>
<dbReference type="Gene3D" id="1.10.260.40">
    <property type="entry name" value="lambda repressor-like DNA-binding domains"/>
    <property type="match status" value="1"/>
</dbReference>
<dbReference type="EMBL" id="JARWAK010000013">
    <property type="protein sequence ID" value="MDR5867956.1"/>
    <property type="molecule type" value="Genomic_DNA"/>
</dbReference>
<protein>
    <submittedName>
        <fullName evidence="1">YdaS family helix-turn-helix protein</fullName>
    </submittedName>
</protein>
<keyword evidence="2" id="KW-1185">Reference proteome</keyword>
<evidence type="ECO:0000313" key="2">
    <source>
        <dbReference type="Proteomes" id="UP001264519"/>
    </source>
</evidence>
<name>A0ABU1G4S5_9GAMM</name>
<reference evidence="1 2" key="1">
    <citation type="submission" date="2023-04" db="EMBL/GenBank/DDBJ databases">
        <title>A long-awaited taxogenomic arrangement of the family Halomonadaceae.</title>
        <authorList>
            <person name="De La Haba R."/>
            <person name="Chuvochina M."/>
            <person name="Wittouck S."/>
            <person name="Arahal D.R."/>
            <person name="Sanchez-Porro C."/>
            <person name="Hugenholtz P."/>
            <person name="Ventosa A."/>
        </authorList>
    </citation>
    <scope>NUCLEOTIDE SEQUENCE [LARGE SCALE GENOMIC DNA]</scope>
    <source>
        <strain evidence="1 2">DSM 23530</strain>
    </source>
</reference>
<evidence type="ECO:0000313" key="1">
    <source>
        <dbReference type="EMBL" id="MDR5867956.1"/>
    </source>
</evidence>
<accession>A0ABU1G4S5</accession>
<dbReference type="RefSeq" id="WP_309653537.1">
    <property type="nucleotide sequence ID" value="NZ_JARWAK010000013.1"/>
</dbReference>